<proteinExistence type="predicted"/>
<dbReference type="InterPro" id="IPR025833">
    <property type="entry name" value="GDYXXLXY"/>
</dbReference>
<dbReference type="HOGENOM" id="CLU_112352_0_0_5"/>
<accession>V5SFM3</accession>
<dbReference type="STRING" id="1029756.W911_16955"/>
<gene>
    <name evidence="1" type="ORF">W911_16955</name>
</gene>
<evidence type="ECO:0000313" key="1">
    <source>
        <dbReference type="EMBL" id="AHB49696.1"/>
    </source>
</evidence>
<dbReference type="Pfam" id="PF14345">
    <property type="entry name" value="GDYXXLXY"/>
    <property type="match status" value="1"/>
</dbReference>
<protein>
    <recommendedName>
        <fullName evidence="3">Membrane-anchored protein</fullName>
    </recommendedName>
</protein>
<keyword evidence="2" id="KW-1185">Reference proteome</keyword>
<dbReference type="RefSeq" id="WP_023788681.1">
    <property type="nucleotide sequence ID" value="NC_022997.1"/>
</dbReference>
<reference evidence="1 2" key="1">
    <citation type="journal article" date="2014" name="Genome Announc.">
        <title>Complete Genome Sequence of Hyphomicrobium nitrativorans Strain NL23, a Denitrifying Bacterium Isolated from Biofilm of a Methanol-Fed Denitrification System Treating Seawater at the Montreal Biodome.</title>
        <authorList>
            <person name="Martineau C."/>
            <person name="Villeneuve C."/>
            <person name="Mauffrey F."/>
            <person name="Villemur R."/>
        </authorList>
    </citation>
    <scope>NUCLEOTIDE SEQUENCE [LARGE SCALE GENOMIC DNA]</scope>
    <source>
        <strain evidence="1">NL23</strain>
    </source>
</reference>
<name>V5SFM3_9HYPH</name>
<dbReference type="KEGG" id="hni:W911_16955"/>
<dbReference type="Proteomes" id="UP000018542">
    <property type="component" value="Chromosome"/>
</dbReference>
<sequence>MIRMSPKSWIAVALVALIQTAVLVHIIYGRISLLRDGREIVAEVIPVDPRDIFRGDYVILGYGFSQGGNVPVPNETRQGDTVYVTLMPGEGEGRWEVASSALSLATPANPEHVVLKGIVNSVYNRPGQGPIASVRYGIESYFVPEGTGRELEKKVLEKKISAVLAVGTSGEVAIKALVVDGERVVEEPLL</sequence>
<dbReference type="AlphaFoldDB" id="V5SFM3"/>
<dbReference type="EMBL" id="CP006912">
    <property type="protein sequence ID" value="AHB49696.1"/>
    <property type="molecule type" value="Genomic_DNA"/>
</dbReference>
<evidence type="ECO:0000313" key="2">
    <source>
        <dbReference type="Proteomes" id="UP000018542"/>
    </source>
</evidence>
<dbReference type="OrthoDB" id="4868247at2"/>
<dbReference type="PATRIC" id="fig|1029756.8.peg.3531"/>
<evidence type="ECO:0008006" key="3">
    <source>
        <dbReference type="Google" id="ProtNLM"/>
    </source>
</evidence>
<organism evidence="1 2">
    <name type="scientific">Hyphomicrobium nitrativorans NL23</name>
    <dbReference type="NCBI Taxonomy" id="1029756"/>
    <lineage>
        <taxon>Bacteria</taxon>
        <taxon>Pseudomonadati</taxon>
        <taxon>Pseudomonadota</taxon>
        <taxon>Alphaproteobacteria</taxon>
        <taxon>Hyphomicrobiales</taxon>
        <taxon>Hyphomicrobiaceae</taxon>
        <taxon>Hyphomicrobium</taxon>
    </lineage>
</organism>